<sequence>MKTDWSAALAVAAMLAAGSAAAQTSAASPAPRTASSAAVETLDYVVRPGDTLIDLATAYMNRPLDYRRVQRENRVANPRRLPIGRTLALPVDLLRADPDEARIAGFRGAATLNQDGRSAAPAPGQTVREGAVLSTGANAFVRLALSDGSHVVVPSNSRVRVSRLRRYAINGAVDHALTVEAGRAESRVTPRRRPGGFAIRTPVSVSAVRGTDFRVSFDDDADRSTTEVLEGAVAIASGDAKAVAGVDQGVSAAAGAVRLLPLLPAPALVRPDAPQTQAQVAFDIQPLPGAERYRGRVAQDAGMIEAFAEADSAPGGPLVFGEMEEGAFFLRLTALSPEGLEGKPTTYSFIRARNGVGGLASALDQRDRRRFYRFRWEAEGVGAATFRFQLWREAEDGTVDGPLLVDQPGLTDEAFTLSDLPPGVYSWRVQGARHRFGRLLEAWSEPQQLRIGR</sequence>
<organism evidence="4 5">
    <name type="scientific">Brevundimonas diminuta</name>
    <name type="common">Pseudomonas diminuta</name>
    <dbReference type="NCBI Taxonomy" id="293"/>
    <lineage>
        <taxon>Bacteria</taxon>
        <taxon>Pseudomonadati</taxon>
        <taxon>Pseudomonadota</taxon>
        <taxon>Alphaproteobacteria</taxon>
        <taxon>Caulobacterales</taxon>
        <taxon>Caulobacteraceae</taxon>
        <taxon>Brevundimonas</taxon>
    </lineage>
</organism>
<evidence type="ECO:0000256" key="1">
    <source>
        <dbReference type="SAM" id="SignalP"/>
    </source>
</evidence>
<keyword evidence="1" id="KW-0732">Signal</keyword>
<evidence type="ECO:0000313" key="5">
    <source>
        <dbReference type="Proteomes" id="UP000250358"/>
    </source>
</evidence>
<dbReference type="Pfam" id="PF01476">
    <property type="entry name" value="LysM"/>
    <property type="match status" value="1"/>
</dbReference>
<dbReference type="InterPro" id="IPR006860">
    <property type="entry name" value="FecR"/>
</dbReference>
<dbReference type="PIRSF" id="PIRSF029644">
    <property type="entry name" value="UCP029644"/>
    <property type="match status" value="1"/>
</dbReference>
<dbReference type="RefSeq" id="WP_128116481.1">
    <property type="nucleotide sequence ID" value="NZ_UAQM01000049.1"/>
</dbReference>
<dbReference type="InterPro" id="IPR018392">
    <property type="entry name" value="LysM"/>
</dbReference>
<dbReference type="InterPro" id="IPR036779">
    <property type="entry name" value="LysM_dom_sf"/>
</dbReference>
<name>A0A2X1ARW3_BREDI</name>
<dbReference type="EMBL" id="UAQM01000049">
    <property type="protein sequence ID" value="SPU46769.1"/>
    <property type="molecule type" value="Genomic_DNA"/>
</dbReference>
<dbReference type="Gene3D" id="2.60.40.10">
    <property type="entry name" value="Immunoglobulins"/>
    <property type="match status" value="1"/>
</dbReference>
<dbReference type="Gene3D" id="2.60.120.1440">
    <property type="match status" value="1"/>
</dbReference>
<feature type="domain" description="FecR protein" evidence="3">
    <location>
        <begin position="132"/>
        <end position="233"/>
    </location>
</feature>
<evidence type="ECO:0000313" key="4">
    <source>
        <dbReference type="EMBL" id="SPU46769.1"/>
    </source>
</evidence>
<dbReference type="Gene3D" id="3.10.350.10">
    <property type="entry name" value="LysM domain"/>
    <property type="match status" value="1"/>
</dbReference>
<feature type="domain" description="LysM" evidence="2">
    <location>
        <begin position="44"/>
        <end position="90"/>
    </location>
</feature>
<evidence type="ECO:0000259" key="3">
    <source>
        <dbReference type="Pfam" id="PF04773"/>
    </source>
</evidence>
<dbReference type="CDD" id="cd00118">
    <property type="entry name" value="LysM"/>
    <property type="match status" value="1"/>
</dbReference>
<reference evidence="4 5" key="1">
    <citation type="submission" date="2018-06" db="EMBL/GenBank/DDBJ databases">
        <authorList>
            <consortium name="Pathogen Informatics"/>
            <person name="Doyle S."/>
        </authorList>
    </citation>
    <scope>NUCLEOTIDE SEQUENCE [LARGE SCALE GENOMIC DNA]</scope>
    <source>
        <strain evidence="4 5">NCTC11165</strain>
    </source>
</reference>
<accession>A0A2X1ARW3</accession>
<proteinExistence type="predicted"/>
<dbReference type="InterPro" id="IPR013783">
    <property type="entry name" value="Ig-like_fold"/>
</dbReference>
<feature type="signal peptide" evidence="1">
    <location>
        <begin position="1"/>
        <end position="22"/>
    </location>
</feature>
<dbReference type="Proteomes" id="UP000250358">
    <property type="component" value="Unassembled WGS sequence"/>
</dbReference>
<dbReference type="InterPro" id="IPR016930">
    <property type="entry name" value="UCP029644"/>
</dbReference>
<dbReference type="Pfam" id="PF04773">
    <property type="entry name" value="FecR"/>
    <property type="match status" value="1"/>
</dbReference>
<gene>
    <name evidence="4" type="ORF">NCTC11165_03114</name>
</gene>
<protein>
    <submittedName>
        <fullName evidence="4">FecR protein</fullName>
    </submittedName>
</protein>
<dbReference type="PANTHER" id="PTHR38731">
    <property type="entry name" value="LIPL45-RELATED LIPOPROTEIN-RELATED"/>
    <property type="match status" value="1"/>
</dbReference>
<dbReference type="AlphaFoldDB" id="A0A2X1ARW3"/>
<feature type="chain" id="PRO_5016089767" evidence="1">
    <location>
        <begin position="23"/>
        <end position="453"/>
    </location>
</feature>
<evidence type="ECO:0000259" key="2">
    <source>
        <dbReference type="Pfam" id="PF01476"/>
    </source>
</evidence>